<feature type="binding site" evidence="2">
    <location>
        <position position="348"/>
    </location>
    <ligand>
        <name>L-tryptophan</name>
        <dbReference type="ChEBI" id="CHEBI:57912"/>
    </ligand>
</feature>
<name>C5BT78_TERTT</name>
<organism evidence="3 4">
    <name type="scientific">Teredinibacter turnerae (strain ATCC 39867 / T7901)</name>
    <dbReference type="NCBI Taxonomy" id="377629"/>
    <lineage>
        <taxon>Bacteria</taxon>
        <taxon>Pseudomonadati</taxon>
        <taxon>Pseudomonadota</taxon>
        <taxon>Gammaproteobacteria</taxon>
        <taxon>Cellvibrionales</taxon>
        <taxon>Cellvibrionaceae</taxon>
        <taxon>Teredinibacter</taxon>
    </lineage>
</organism>
<dbReference type="Gene3D" id="3.50.50.60">
    <property type="entry name" value="FAD/NAD(P)-binding domain"/>
    <property type="match status" value="1"/>
</dbReference>
<dbReference type="eggNOG" id="COG0654">
    <property type="taxonomic scope" value="Bacteria"/>
</dbReference>
<dbReference type="GO" id="GO:0000166">
    <property type="term" value="F:nucleotide binding"/>
    <property type="evidence" value="ECO:0007669"/>
    <property type="project" value="UniProtKB-KW"/>
</dbReference>
<dbReference type="AlphaFoldDB" id="C5BT78"/>
<keyword evidence="4" id="KW-1185">Reference proteome</keyword>
<dbReference type="SMR" id="C5BT78"/>
<dbReference type="InterPro" id="IPR050816">
    <property type="entry name" value="Flavin-dep_Halogenase_NPB"/>
</dbReference>
<dbReference type="Pfam" id="PF04820">
    <property type="entry name" value="Trp_halogenase"/>
    <property type="match status" value="1"/>
</dbReference>
<dbReference type="HOGENOM" id="CLU_022247_1_0_6"/>
<gene>
    <name evidence="3" type="ordered locus">TERTU_1501</name>
</gene>
<reference evidence="3 4" key="1">
    <citation type="journal article" date="2009" name="PLoS ONE">
        <title>The complete genome of Teredinibacter turnerae T7901: an intracellular endosymbiont of marine wood-boring bivalves (shipworms).</title>
        <authorList>
            <person name="Yang J.C."/>
            <person name="Madupu R."/>
            <person name="Durkin A.S."/>
            <person name="Ekborg N.A."/>
            <person name="Pedamallu C.S."/>
            <person name="Hostetler J.B."/>
            <person name="Radune D."/>
            <person name="Toms B.S."/>
            <person name="Henrissat B."/>
            <person name="Coutinho P.M."/>
            <person name="Schwarz S."/>
            <person name="Field L."/>
            <person name="Trindade-Silva A.E."/>
            <person name="Soares C.A.G."/>
            <person name="Elshahawi S."/>
            <person name="Hanora A."/>
            <person name="Schmidt E.W."/>
            <person name="Haygood M.G."/>
            <person name="Posfai J."/>
            <person name="Benner J."/>
            <person name="Madinger C."/>
            <person name="Nove J."/>
            <person name="Anton B."/>
            <person name="Chaudhary K."/>
            <person name="Foster J."/>
            <person name="Holman A."/>
            <person name="Kumar S."/>
            <person name="Lessard P.A."/>
            <person name="Luyten Y.A."/>
            <person name="Slatko B."/>
            <person name="Wood N."/>
            <person name="Wu B."/>
            <person name="Teplitski M."/>
            <person name="Mougous J.D."/>
            <person name="Ward N."/>
            <person name="Eisen J.A."/>
            <person name="Badger J.H."/>
            <person name="Distel D.L."/>
        </authorList>
    </citation>
    <scope>NUCLEOTIDE SEQUENCE [LARGE SCALE GENOMIC DNA]</scope>
    <source>
        <strain evidence="4">ATCC 39867 / T7901</strain>
    </source>
</reference>
<dbReference type="EMBL" id="CP001614">
    <property type="protein sequence ID" value="ACR12835.1"/>
    <property type="molecule type" value="Genomic_DNA"/>
</dbReference>
<protein>
    <submittedName>
        <fullName evidence="3">Tryptophan halogenase</fullName>
    </submittedName>
</protein>
<evidence type="ECO:0000256" key="2">
    <source>
        <dbReference type="PIRSR" id="PIRSR011396-2"/>
    </source>
</evidence>
<feature type="binding site" evidence="2">
    <location>
        <position position="352"/>
    </location>
    <ligand>
        <name>FAD</name>
        <dbReference type="ChEBI" id="CHEBI:57692"/>
    </ligand>
</feature>
<accession>C5BT78</accession>
<dbReference type="STRING" id="377629.TERTU_1501"/>
<dbReference type="InterPro" id="IPR036188">
    <property type="entry name" value="FAD/NAD-bd_sf"/>
</dbReference>
<feature type="active site" evidence="1">
    <location>
        <position position="79"/>
    </location>
</feature>
<dbReference type="PIRSF" id="PIRSF011396">
    <property type="entry name" value="Trp_halogenase"/>
    <property type="match status" value="1"/>
</dbReference>
<dbReference type="eggNOG" id="COG0644">
    <property type="taxonomic scope" value="Bacteria"/>
</dbReference>
<dbReference type="Proteomes" id="UP000009080">
    <property type="component" value="Chromosome"/>
</dbReference>
<dbReference type="PANTHER" id="PTHR43747:SF4">
    <property type="entry name" value="FLAVIN-DEPENDENT TRYPTOPHAN HALOGENASE"/>
    <property type="match status" value="1"/>
</dbReference>
<dbReference type="SUPFAM" id="SSF51905">
    <property type="entry name" value="FAD/NAD(P)-binding domain"/>
    <property type="match status" value="1"/>
</dbReference>
<dbReference type="RefSeq" id="WP_015818947.1">
    <property type="nucleotide sequence ID" value="NC_012997.1"/>
</dbReference>
<evidence type="ECO:0000313" key="3">
    <source>
        <dbReference type="EMBL" id="ACR12835.1"/>
    </source>
</evidence>
<sequence>MNTKIKHFAIVGGGTAGWSAAAMLARRFAGQSIAITLVESPEHATIGVGEATVPAITQVHKQLGIDEQAMLVATDATFKLGIEFRDWRVPGEKFFHPFSDFGVPIEGKAFYHAWLCMQQEAKLESHTGNPLEHYSLCASLAQAGKFSLPNNHASTPLAWYGYAYHFDGAKYANFLRDYAQQLGVAYTKGTVSAFVKNPTSGNIDCLVLSDGAQLKADFFIDCTGFKSRLLAQEYGEPFCDWSHWLPCNKAVVVQTAANPTPPPYTISTALDSGWAWSIPLKSRTGNGYVFSDNHITEDQAASQLLRHVTGKPINDPRVITFRAGMRENFWVKNCAAVGLASGFIEPLESTSISMIHTAIGKIIEHLPNGCLDPKATEHANHLNRLEYERIRDFILLHYWLSDRTGSNFWKQFNELSLPDTLQYKIDQWLTNAQLVILEQESFQAQSWLAMYSGFKRYPLSYAIDAPMSTTVRDVSAKMRAAIVKGVSHAPYHHEFLSTLYETDAATQ</sequence>
<feature type="binding site" evidence="2">
    <location>
        <position position="191"/>
    </location>
    <ligand>
        <name>FAD</name>
        <dbReference type="ChEBI" id="CHEBI:57692"/>
    </ligand>
</feature>
<dbReference type="GO" id="GO:0004497">
    <property type="term" value="F:monooxygenase activity"/>
    <property type="evidence" value="ECO:0007669"/>
    <property type="project" value="InterPro"/>
</dbReference>
<dbReference type="InterPro" id="IPR006905">
    <property type="entry name" value="Flavin_halogenase"/>
</dbReference>
<keyword evidence="2" id="KW-0274">FAD</keyword>
<feature type="binding site" evidence="2">
    <location>
        <begin position="13"/>
        <end position="16"/>
    </location>
    <ligand>
        <name>FAD</name>
        <dbReference type="ChEBI" id="CHEBI:57692"/>
    </ligand>
</feature>
<dbReference type="KEGG" id="ttu:TERTU_1501"/>
<keyword evidence="2" id="KW-0547">Nucleotide-binding</keyword>
<feature type="binding site" evidence="2">
    <location>
        <position position="79"/>
    </location>
    <ligand>
        <name>7-chloro-L-tryptophan</name>
        <dbReference type="ChEBI" id="CHEBI:58713"/>
    </ligand>
</feature>
<dbReference type="InterPro" id="IPR033856">
    <property type="entry name" value="Trp_halogen"/>
</dbReference>
<evidence type="ECO:0000256" key="1">
    <source>
        <dbReference type="PIRSR" id="PIRSR011396-1"/>
    </source>
</evidence>
<evidence type="ECO:0000313" key="4">
    <source>
        <dbReference type="Proteomes" id="UP000009080"/>
    </source>
</evidence>
<dbReference type="PANTHER" id="PTHR43747">
    <property type="entry name" value="FAD-BINDING PROTEIN"/>
    <property type="match status" value="1"/>
</dbReference>
<dbReference type="OrthoDB" id="6278312at2"/>
<proteinExistence type="predicted"/>
<keyword evidence="2" id="KW-0285">Flavoprotein</keyword>
<feature type="binding site" evidence="2">
    <location>
        <position position="339"/>
    </location>
    <ligand>
        <name>FAD</name>
        <dbReference type="ChEBI" id="CHEBI:57692"/>
    </ligand>
</feature>